<evidence type="ECO:0000313" key="3">
    <source>
        <dbReference type="Proteomes" id="UP000193944"/>
    </source>
</evidence>
<feature type="compositionally biased region" description="Polar residues" evidence="1">
    <location>
        <begin position="55"/>
        <end position="77"/>
    </location>
</feature>
<reference evidence="2 3" key="2">
    <citation type="submission" date="2016-08" db="EMBL/GenBank/DDBJ databases">
        <title>Pervasive Adenine N6-methylation of Active Genes in Fungi.</title>
        <authorList>
            <consortium name="DOE Joint Genome Institute"/>
            <person name="Mondo S.J."/>
            <person name="Dannebaum R.O."/>
            <person name="Kuo R.C."/>
            <person name="Labutti K."/>
            <person name="Haridas S."/>
            <person name="Kuo A."/>
            <person name="Salamov A."/>
            <person name="Ahrendt S.R."/>
            <person name="Lipzen A."/>
            <person name="Sullivan W."/>
            <person name="Andreopoulos W.B."/>
            <person name="Clum A."/>
            <person name="Lindquist E."/>
            <person name="Daum C."/>
            <person name="Ramamoorthy G.K."/>
            <person name="Gryganskyi A."/>
            <person name="Culley D."/>
            <person name="Magnuson J.K."/>
            <person name="James T.Y."/>
            <person name="O'Malley M.A."/>
            <person name="Stajich J.E."/>
            <person name="Spatafora J.W."/>
            <person name="Visel A."/>
            <person name="Grigoriev I.V."/>
        </authorList>
    </citation>
    <scope>NUCLEOTIDE SEQUENCE [LARGE SCALE GENOMIC DNA]</scope>
    <source>
        <strain evidence="2 3">S4</strain>
    </source>
</reference>
<dbReference type="EMBL" id="MCFG01000389">
    <property type="protein sequence ID" value="ORX73429.1"/>
    <property type="molecule type" value="Genomic_DNA"/>
</dbReference>
<feature type="compositionally biased region" description="Low complexity" evidence="1">
    <location>
        <begin position="78"/>
        <end position="92"/>
    </location>
</feature>
<feature type="region of interest" description="Disordered" evidence="1">
    <location>
        <begin position="55"/>
        <end position="92"/>
    </location>
</feature>
<protein>
    <submittedName>
        <fullName evidence="2">Uncharacterized protein</fullName>
    </submittedName>
</protein>
<reference evidence="2 3" key="1">
    <citation type="submission" date="2016-08" db="EMBL/GenBank/DDBJ databases">
        <title>A Parts List for Fungal Cellulosomes Revealed by Comparative Genomics.</title>
        <authorList>
            <consortium name="DOE Joint Genome Institute"/>
            <person name="Haitjema C.H."/>
            <person name="Gilmore S.P."/>
            <person name="Henske J.K."/>
            <person name="Solomon K.V."/>
            <person name="De Groot R."/>
            <person name="Kuo A."/>
            <person name="Mondo S.J."/>
            <person name="Salamov A.A."/>
            <person name="Labutti K."/>
            <person name="Zhao Z."/>
            <person name="Chiniquy J."/>
            <person name="Barry K."/>
            <person name="Brewer H.M."/>
            <person name="Purvine S.O."/>
            <person name="Wright A.T."/>
            <person name="Boxma B."/>
            <person name="Van Alen T."/>
            <person name="Hackstein J.H."/>
            <person name="Baker S.E."/>
            <person name="Grigoriev I.V."/>
            <person name="O'Malley M.A."/>
        </authorList>
    </citation>
    <scope>NUCLEOTIDE SEQUENCE [LARGE SCALE GENOMIC DNA]</scope>
    <source>
        <strain evidence="2 3">S4</strain>
    </source>
</reference>
<organism evidence="2 3">
    <name type="scientific">Anaeromyces robustus</name>
    <dbReference type="NCBI Taxonomy" id="1754192"/>
    <lineage>
        <taxon>Eukaryota</taxon>
        <taxon>Fungi</taxon>
        <taxon>Fungi incertae sedis</taxon>
        <taxon>Chytridiomycota</taxon>
        <taxon>Chytridiomycota incertae sedis</taxon>
        <taxon>Neocallimastigomycetes</taxon>
        <taxon>Neocallimastigales</taxon>
        <taxon>Neocallimastigaceae</taxon>
        <taxon>Anaeromyces</taxon>
    </lineage>
</organism>
<feature type="region of interest" description="Disordered" evidence="1">
    <location>
        <begin position="1"/>
        <end position="34"/>
    </location>
</feature>
<evidence type="ECO:0000313" key="2">
    <source>
        <dbReference type="EMBL" id="ORX73429.1"/>
    </source>
</evidence>
<accession>A0A1Y1WIR5</accession>
<dbReference type="Proteomes" id="UP000193944">
    <property type="component" value="Unassembled WGS sequence"/>
</dbReference>
<gene>
    <name evidence="2" type="ORF">BCR32DRAFT_285657</name>
</gene>
<name>A0A1Y1WIR5_9FUNG</name>
<evidence type="ECO:0000256" key="1">
    <source>
        <dbReference type="SAM" id="MobiDB-lite"/>
    </source>
</evidence>
<keyword evidence="3" id="KW-1185">Reference proteome</keyword>
<comment type="caution">
    <text evidence="2">The sequence shown here is derived from an EMBL/GenBank/DDBJ whole genome shotgun (WGS) entry which is preliminary data.</text>
</comment>
<sequence length="134" mass="14861">MHTSLMKLISTDENTSDTTNKKHTESNWSKEANQSIQKVVRARKQIKIQQLNTGTTLGSTSVTNDEINHSPTSNILVSTSDSTGGTDCSSESTVLGKSLTEKKVLISTDNGELCQVTIYKKVRYNELIYKDNNY</sequence>
<proteinExistence type="predicted"/>
<dbReference type="AlphaFoldDB" id="A0A1Y1WIR5"/>